<reference evidence="2" key="1">
    <citation type="submission" date="2020-05" db="EMBL/GenBank/DDBJ databases">
        <authorList>
            <person name="Chiriac C."/>
            <person name="Salcher M."/>
            <person name="Ghai R."/>
            <person name="Kavagutti S V."/>
        </authorList>
    </citation>
    <scope>NUCLEOTIDE SEQUENCE</scope>
</reference>
<dbReference type="Gene3D" id="2.60.40.10">
    <property type="entry name" value="Immunoglobulins"/>
    <property type="match status" value="1"/>
</dbReference>
<evidence type="ECO:0000313" key="2">
    <source>
        <dbReference type="EMBL" id="CAB4868121.1"/>
    </source>
</evidence>
<organism evidence="2">
    <name type="scientific">freshwater metagenome</name>
    <dbReference type="NCBI Taxonomy" id="449393"/>
    <lineage>
        <taxon>unclassified sequences</taxon>
        <taxon>metagenomes</taxon>
        <taxon>ecological metagenomes</taxon>
    </lineage>
</organism>
<dbReference type="InterPro" id="IPR013783">
    <property type="entry name" value="Ig-like_fold"/>
</dbReference>
<dbReference type="EMBL" id="CAFBLQ010000047">
    <property type="protein sequence ID" value="CAB4868121.1"/>
    <property type="molecule type" value="Genomic_DNA"/>
</dbReference>
<protein>
    <submittedName>
        <fullName evidence="2">Unannotated protein</fullName>
    </submittedName>
</protein>
<proteinExistence type="predicted"/>
<name>A0A6J7DCQ7_9ZZZZ</name>
<evidence type="ECO:0000259" key="1">
    <source>
        <dbReference type="Pfam" id="PF07705"/>
    </source>
</evidence>
<dbReference type="AlphaFoldDB" id="A0A6J7DCQ7"/>
<dbReference type="Pfam" id="PF07705">
    <property type="entry name" value="CARDB"/>
    <property type="match status" value="1"/>
</dbReference>
<accession>A0A6J7DCQ7</accession>
<dbReference type="InterPro" id="IPR011635">
    <property type="entry name" value="CARDB"/>
</dbReference>
<gene>
    <name evidence="2" type="ORF">UFOPK3423_00591</name>
</gene>
<sequence length="230" mass="24513">MKGGATVVVQRCATGGAGRSATFRGSMPASPSLGGRMEMRFTLSQRAARATIWNEVPGVDAMGVWDRSSAGIGAFIVRKRVAGLEPGFSYRVVVDFRWHAADGSVQRKARKFSRACTQPNRLPDLLLEDPAISLGTTPDLLVYRVFVRNRGRAVAPPSEATLTVNGIEYPPVKVGAVGTRGRGALVIFRAPRCKAGSIVRFTADAAGEVTEGDETNNVLRRRCGATPAPS</sequence>
<feature type="domain" description="CARDB" evidence="1">
    <location>
        <begin position="143"/>
        <end position="219"/>
    </location>
</feature>